<gene>
    <name evidence="1" type="ORF">MELLADRAFT_64702</name>
</gene>
<dbReference type="AlphaFoldDB" id="F4RSG6"/>
<sequence>MVKYEQFGTSRYPSFGMNHNVTMEFPIPNSKSNNKQTYIPDVEDVEGEAERNPQLSPFQSIEVSSILYTQIYYGSLHCTLQITHPTWHLYVRAIFWQSLIVKLHWCILGNSALLDPRLKKFGFEG</sequence>
<dbReference type="VEuPathDB" id="FungiDB:MELLADRAFT_64702"/>
<dbReference type="InParanoid" id="F4RSG6"/>
<evidence type="ECO:0000313" key="1">
    <source>
        <dbReference type="EMBL" id="EGG04594.1"/>
    </source>
</evidence>
<dbReference type="GeneID" id="18930297"/>
<dbReference type="EMBL" id="GL883117">
    <property type="protein sequence ID" value="EGG04594.1"/>
    <property type="molecule type" value="Genomic_DNA"/>
</dbReference>
<reference evidence="2" key="1">
    <citation type="journal article" date="2011" name="Proc. Natl. Acad. Sci. U.S.A.">
        <title>Obligate biotrophy features unraveled by the genomic analysis of rust fungi.</title>
        <authorList>
            <person name="Duplessis S."/>
            <person name="Cuomo C.A."/>
            <person name="Lin Y.-C."/>
            <person name="Aerts A."/>
            <person name="Tisserant E."/>
            <person name="Veneault-Fourrey C."/>
            <person name="Joly D.L."/>
            <person name="Hacquard S."/>
            <person name="Amselem J."/>
            <person name="Cantarel B.L."/>
            <person name="Chiu R."/>
            <person name="Coutinho P.M."/>
            <person name="Feau N."/>
            <person name="Field M."/>
            <person name="Frey P."/>
            <person name="Gelhaye E."/>
            <person name="Goldberg J."/>
            <person name="Grabherr M.G."/>
            <person name="Kodira C.D."/>
            <person name="Kohler A."/>
            <person name="Kuees U."/>
            <person name="Lindquist E.A."/>
            <person name="Lucas S.M."/>
            <person name="Mago R."/>
            <person name="Mauceli E."/>
            <person name="Morin E."/>
            <person name="Murat C."/>
            <person name="Pangilinan J.L."/>
            <person name="Park R."/>
            <person name="Pearson M."/>
            <person name="Quesneville H."/>
            <person name="Rouhier N."/>
            <person name="Sakthikumar S."/>
            <person name="Salamov A.A."/>
            <person name="Schmutz J."/>
            <person name="Selles B."/>
            <person name="Shapiro H."/>
            <person name="Tanguay P."/>
            <person name="Tuskan G.A."/>
            <person name="Henrissat B."/>
            <person name="Van de Peer Y."/>
            <person name="Rouze P."/>
            <person name="Ellis J.G."/>
            <person name="Dodds P.N."/>
            <person name="Schein J.E."/>
            <person name="Zhong S."/>
            <person name="Hamelin R.C."/>
            <person name="Grigoriev I.V."/>
            <person name="Szabo L.J."/>
            <person name="Martin F."/>
        </authorList>
    </citation>
    <scope>NUCLEOTIDE SEQUENCE [LARGE SCALE GENOMIC DNA]</scope>
    <source>
        <strain evidence="2">98AG31 / pathotype 3-4-7</strain>
    </source>
</reference>
<name>F4RSG6_MELLP</name>
<accession>F4RSG6</accession>
<proteinExistence type="predicted"/>
<protein>
    <submittedName>
        <fullName evidence="1">Uncharacterized protein</fullName>
    </submittedName>
</protein>
<evidence type="ECO:0000313" key="2">
    <source>
        <dbReference type="Proteomes" id="UP000001072"/>
    </source>
</evidence>
<dbReference type="KEGG" id="mlr:MELLADRAFT_64702"/>
<dbReference type="Proteomes" id="UP000001072">
    <property type="component" value="Unassembled WGS sequence"/>
</dbReference>
<organism evidence="2">
    <name type="scientific">Melampsora larici-populina (strain 98AG31 / pathotype 3-4-7)</name>
    <name type="common">Poplar leaf rust fungus</name>
    <dbReference type="NCBI Taxonomy" id="747676"/>
    <lineage>
        <taxon>Eukaryota</taxon>
        <taxon>Fungi</taxon>
        <taxon>Dikarya</taxon>
        <taxon>Basidiomycota</taxon>
        <taxon>Pucciniomycotina</taxon>
        <taxon>Pucciniomycetes</taxon>
        <taxon>Pucciniales</taxon>
        <taxon>Melampsoraceae</taxon>
        <taxon>Melampsora</taxon>
    </lineage>
</organism>
<dbReference type="RefSeq" id="XP_007412033.1">
    <property type="nucleotide sequence ID" value="XM_007411971.1"/>
</dbReference>
<keyword evidence="2" id="KW-1185">Reference proteome</keyword>
<dbReference type="HOGENOM" id="CLU_1993115_0_0_1"/>